<dbReference type="SUPFAM" id="SSF63737">
    <property type="entry name" value="Leukotriene A4 hydrolase N-terminal domain"/>
    <property type="match status" value="1"/>
</dbReference>
<evidence type="ECO:0000313" key="14">
    <source>
        <dbReference type="EMBL" id="NIJ46384.1"/>
    </source>
</evidence>
<evidence type="ECO:0000256" key="3">
    <source>
        <dbReference type="ARBA" id="ARBA00010136"/>
    </source>
</evidence>
<dbReference type="Pfam" id="PF17900">
    <property type="entry name" value="Peptidase_M1_N"/>
    <property type="match status" value="1"/>
</dbReference>
<dbReference type="PRINTS" id="PR00756">
    <property type="entry name" value="ALADIPTASE"/>
</dbReference>
<dbReference type="InterPro" id="IPR027268">
    <property type="entry name" value="Peptidase_M4/M1_CTD_sf"/>
</dbReference>
<dbReference type="GO" id="GO:0016285">
    <property type="term" value="F:alanyl aminopeptidase activity"/>
    <property type="evidence" value="ECO:0007669"/>
    <property type="project" value="UniProtKB-EC"/>
</dbReference>
<dbReference type="PANTHER" id="PTHR11533:SF174">
    <property type="entry name" value="PUROMYCIN-SENSITIVE AMINOPEPTIDASE-RELATED"/>
    <property type="match status" value="1"/>
</dbReference>
<evidence type="ECO:0000256" key="6">
    <source>
        <dbReference type="ARBA" id="ARBA00022438"/>
    </source>
</evidence>
<keyword evidence="10" id="KW-0862">Zinc</keyword>
<dbReference type="Pfam" id="PF01433">
    <property type="entry name" value="Peptidase_M1"/>
    <property type="match status" value="1"/>
</dbReference>
<evidence type="ECO:0000256" key="5">
    <source>
        <dbReference type="ARBA" id="ARBA00015611"/>
    </source>
</evidence>
<evidence type="ECO:0000256" key="4">
    <source>
        <dbReference type="ARBA" id="ARBA00012564"/>
    </source>
</evidence>
<comment type="cofactor">
    <cofactor evidence="2">
        <name>Zn(2+)</name>
        <dbReference type="ChEBI" id="CHEBI:29105"/>
    </cofactor>
</comment>
<gene>
    <name evidence="14" type="ORF">FHR24_002871</name>
</gene>
<dbReference type="SUPFAM" id="SSF55486">
    <property type="entry name" value="Metalloproteases ('zincins'), catalytic domain"/>
    <property type="match status" value="1"/>
</dbReference>
<accession>A0ABX0UC29</accession>
<dbReference type="SUPFAM" id="SSF48371">
    <property type="entry name" value="ARM repeat"/>
    <property type="match status" value="1"/>
</dbReference>
<dbReference type="Gene3D" id="1.25.10.10">
    <property type="entry name" value="Leucine-rich Repeat Variant"/>
    <property type="match status" value="1"/>
</dbReference>
<proteinExistence type="inferred from homology"/>
<evidence type="ECO:0000256" key="11">
    <source>
        <dbReference type="ARBA" id="ARBA00023049"/>
    </source>
</evidence>
<evidence type="ECO:0000256" key="2">
    <source>
        <dbReference type="ARBA" id="ARBA00001947"/>
    </source>
</evidence>
<sequence length="823" mass="96089">MKRILLFTLLLVIVLNTNAQRIYRYNDNGKTSTKEFDLIDTKLDLSFNFKDQTVDGEAWIQLKPHFDSANSLQLDAKKMNIYEVKSDHKDLKFYNSGEHLNIDFSKVYTKNDTINLYIKYKGNPNKIQNKGGVAITDNKGLYFINPNGLDKTKPTEIWSQGEPEQNSAWFPTIDKPNQKSTQQITLTVPAKYKTLSNGLLISQKENANGTRTDVWKQKLPHAPYLFFVGVGEFEVIKEEWNGKEVSYYVEPSYKDTAAELFKNTPEMIEFFSKITGIEYVWDKYSQMIVRDYVSGAMENTGAVIHAEQAMLSKGELSERNTWETVIAHELFHHWFGDLVTTESWANITVNESFANYSEYLWLEHKYGKDRAEEHMLKTKDAYLNKNPDRLNENYEKHLVRYNYTKKDDVFDVISYNKGGMILHMLRNYLGDQKFFAGLQHYLTINKFKSAEAHQLRLAFEEVTGEDLMWFFSQWYYNSGHPKLKVTLEKDLLAGEQKVKITQLEKIFDFPLSIDVYTKKGKQNYKVFVDQKEKTFGFPYSDDIKLIKINSDYVLLAEIETPELTTDELIYQYKNVEHFVDRKEALELLKDKQEEKDVFKTFEEAMEDSYDVIQVYAIENINLSAKYTKKKTISKIEKLAKNKNPNVAAAAISTLGKLINVEYLPIFKESIESISPKVKGNSLLAMYYVDKQTAKEYANKLPNDIKDVIYVPLLKMYLEDRKEEHVTFVAKYLLTGMYLIQDEKFKKDFEDAFDWVASTSNERAIEVLVDDFVEKGLRYKKYNFNYEAIRVLRRVIEKQREVKNSNQTKLVDLLEQGIRKLAID</sequence>
<dbReference type="InterPro" id="IPR016024">
    <property type="entry name" value="ARM-type_fold"/>
</dbReference>
<organism evidence="14 15">
    <name type="scientific">Wenyingzhuangia heitensis</name>
    <dbReference type="NCBI Taxonomy" id="1487859"/>
    <lineage>
        <taxon>Bacteria</taxon>
        <taxon>Pseudomonadati</taxon>
        <taxon>Bacteroidota</taxon>
        <taxon>Flavobacteriia</taxon>
        <taxon>Flavobacteriales</taxon>
        <taxon>Flavobacteriaceae</taxon>
        <taxon>Wenyingzhuangia</taxon>
    </lineage>
</organism>
<feature type="domain" description="Peptidase M1 membrane alanine aminopeptidase" evidence="12">
    <location>
        <begin position="262"/>
        <end position="474"/>
    </location>
</feature>
<evidence type="ECO:0000256" key="8">
    <source>
        <dbReference type="ARBA" id="ARBA00022723"/>
    </source>
</evidence>
<keyword evidence="15" id="KW-1185">Reference proteome</keyword>
<dbReference type="RefSeq" id="WP_167190405.1">
    <property type="nucleotide sequence ID" value="NZ_JAASQL010000006.1"/>
</dbReference>
<dbReference type="InterPro" id="IPR011989">
    <property type="entry name" value="ARM-like"/>
</dbReference>
<evidence type="ECO:0000259" key="13">
    <source>
        <dbReference type="Pfam" id="PF17900"/>
    </source>
</evidence>
<keyword evidence="11" id="KW-0482">Metalloprotease</keyword>
<dbReference type="InterPro" id="IPR050344">
    <property type="entry name" value="Peptidase_M1_aminopeptidases"/>
</dbReference>
<comment type="caution">
    <text evidence="14">The sequence shown here is derived from an EMBL/GenBank/DDBJ whole genome shotgun (WGS) entry which is preliminary data.</text>
</comment>
<evidence type="ECO:0000256" key="1">
    <source>
        <dbReference type="ARBA" id="ARBA00000098"/>
    </source>
</evidence>
<evidence type="ECO:0000259" key="12">
    <source>
        <dbReference type="Pfam" id="PF01433"/>
    </source>
</evidence>
<dbReference type="InterPro" id="IPR001930">
    <property type="entry name" value="Peptidase_M1"/>
</dbReference>
<dbReference type="Gene3D" id="1.10.390.10">
    <property type="entry name" value="Neutral Protease Domain 2"/>
    <property type="match status" value="1"/>
</dbReference>
<evidence type="ECO:0000256" key="7">
    <source>
        <dbReference type="ARBA" id="ARBA00022670"/>
    </source>
</evidence>
<dbReference type="PANTHER" id="PTHR11533">
    <property type="entry name" value="PROTEASE M1 ZINC METALLOPROTEASE"/>
    <property type="match status" value="1"/>
</dbReference>
<evidence type="ECO:0000256" key="10">
    <source>
        <dbReference type="ARBA" id="ARBA00022833"/>
    </source>
</evidence>
<comment type="catalytic activity">
    <reaction evidence="1">
        <text>Release of an N-terminal amino acid, Xaa-|-Yaa- from a peptide, amide or arylamide. Xaa is preferably Ala, but may be most amino acids including Pro (slow action). When a terminal hydrophobic residue is followed by a prolyl residue, the two may be released as an intact Xaa-Pro dipeptide.</text>
        <dbReference type="EC" id="3.4.11.2"/>
    </reaction>
</comment>
<dbReference type="Gene3D" id="2.60.40.1730">
    <property type="entry name" value="tricorn interacting facor f3 domain"/>
    <property type="match status" value="1"/>
</dbReference>
<protein>
    <recommendedName>
        <fullName evidence="5">Aminopeptidase N</fullName>
        <ecNumber evidence="4">3.4.11.2</ecNumber>
    </recommendedName>
</protein>
<keyword evidence="8" id="KW-0479">Metal-binding</keyword>
<dbReference type="InterPro" id="IPR045357">
    <property type="entry name" value="Aminopeptidase_N-like_N"/>
</dbReference>
<dbReference type="EMBL" id="JAASQL010000006">
    <property type="protein sequence ID" value="NIJ46384.1"/>
    <property type="molecule type" value="Genomic_DNA"/>
</dbReference>
<dbReference type="CDD" id="cd09603">
    <property type="entry name" value="M1_APN_like"/>
    <property type="match status" value="1"/>
</dbReference>
<dbReference type="EC" id="3.4.11.2" evidence="4"/>
<reference evidence="14 15" key="1">
    <citation type="submission" date="2020-03" db="EMBL/GenBank/DDBJ databases">
        <title>Genomic Encyclopedia of Type Strains, Phase IV (KMG-IV): sequencing the most valuable type-strain genomes for metagenomic binning, comparative biology and taxonomic classification.</title>
        <authorList>
            <person name="Goeker M."/>
        </authorList>
    </citation>
    <scope>NUCLEOTIDE SEQUENCE [LARGE SCALE GENOMIC DNA]</scope>
    <source>
        <strain evidence="14 15">DSM 101599</strain>
    </source>
</reference>
<name>A0ABX0UC29_9FLAO</name>
<dbReference type="InterPro" id="IPR042097">
    <property type="entry name" value="Aminopeptidase_N-like_N_sf"/>
</dbReference>
<evidence type="ECO:0000256" key="9">
    <source>
        <dbReference type="ARBA" id="ARBA00022801"/>
    </source>
</evidence>
<dbReference type="Proteomes" id="UP000745859">
    <property type="component" value="Unassembled WGS sequence"/>
</dbReference>
<feature type="domain" description="Aminopeptidase N-like N-terminal" evidence="13">
    <location>
        <begin position="42"/>
        <end position="225"/>
    </location>
</feature>
<comment type="similarity">
    <text evidence="3">Belongs to the peptidase M1 family.</text>
</comment>
<dbReference type="InterPro" id="IPR014782">
    <property type="entry name" value="Peptidase_M1_dom"/>
</dbReference>
<evidence type="ECO:0000313" key="15">
    <source>
        <dbReference type="Proteomes" id="UP000745859"/>
    </source>
</evidence>
<keyword evidence="9 14" id="KW-0378">Hydrolase</keyword>
<keyword evidence="7" id="KW-0645">Protease</keyword>
<keyword evidence="6 14" id="KW-0031">Aminopeptidase</keyword>